<name>A0A6H2C3R6_DOLFA</name>
<gene>
    <name evidence="1" type="ORF">HGD76_17175</name>
</gene>
<reference evidence="1 2" key="2">
    <citation type="submission" date="2020-04" db="EMBL/GenBank/DDBJ databases">
        <authorList>
            <person name="Fomenkov A."/>
            <person name="Anton B.P."/>
            <person name="Roberts R.J."/>
        </authorList>
    </citation>
    <scope>NUCLEOTIDE SEQUENCE [LARGE SCALE GENOMIC DNA]</scope>
    <source>
        <strain evidence="1 2">CCAP 1403/13f</strain>
    </source>
</reference>
<accession>A0A6H2C3R6</accession>
<proteinExistence type="predicted"/>
<dbReference type="KEGG" id="dfs:HGD76_17175"/>
<dbReference type="RefSeq" id="WP_158310524.1">
    <property type="nucleotide sequence ID" value="NZ_CP051206.1"/>
</dbReference>
<protein>
    <submittedName>
        <fullName evidence="1">Uncharacterized protein</fullName>
    </submittedName>
</protein>
<dbReference type="AlphaFoldDB" id="A0A6H2C3R6"/>
<evidence type="ECO:0000313" key="2">
    <source>
        <dbReference type="Proteomes" id="UP000502433"/>
    </source>
</evidence>
<organism evidence="1 2">
    <name type="scientific">Dolichospermum flos-aquae CCAP 1403/13F</name>
    <dbReference type="NCBI Taxonomy" id="315271"/>
    <lineage>
        <taxon>Bacteria</taxon>
        <taxon>Bacillati</taxon>
        <taxon>Cyanobacteriota</taxon>
        <taxon>Cyanophyceae</taxon>
        <taxon>Nostocales</taxon>
        <taxon>Aphanizomenonaceae</taxon>
        <taxon>Dolichospermum</taxon>
    </lineage>
</organism>
<evidence type="ECO:0000313" key="1">
    <source>
        <dbReference type="EMBL" id="QJB45644.1"/>
    </source>
</evidence>
<sequence>MMVDLDPRLLEEVGDLQYMSLPLKWTDLVIGVPTRFTQVPNARIKNSQLPRRIL</sequence>
<dbReference type="EMBL" id="CP051206">
    <property type="protein sequence ID" value="QJB45644.1"/>
    <property type="molecule type" value="Genomic_DNA"/>
</dbReference>
<reference evidence="1 2" key="1">
    <citation type="submission" date="2020-04" db="EMBL/GenBank/DDBJ databases">
        <title>Genome-Wide Identification of 5-Methylcytosine Sites in Bacterial Genomes By High-Throughput Sequencing of MspJI Restriction Fragments.</title>
        <authorList>
            <person name="Wu V."/>
        </authorList>
    </citation>
    <scope>NUCLEOTIDE SEQUENCE [LARGE SCALE GENOMIC DNA]</scope>
    <source>
        <strain evidence="1 2">CCAP 1403/13f</strain>
    </source>
</reference>
<dbReference type="Proteomes" id="UP000502433">
    <property type="component" value="Chromosome"/>
</dbReference>